<reference evidence="3 4" key="1">
    <citation type="submission" date="2015-12" db="EMBL/GenBank/DDBJ databases">
        <title>The genome of Folsomia candida.</title>
        <authorList>
            <person name="Faddeeva A."/>
            <person name="Derks M.F."/>
            <person name="Anvar Y."/>
            <person name="Smit S."/>
            <person name="Van Straalen N."/>
            <person name="Roelofs D."/>
        </authorList>
    </citation>
    <scope>NUCLEOTIDE SEQUENCE [LARGE SCALE GENOMIC DNA]</scope>
    <source>
        <strain evidence="3 4">VU population</strain>
        <tissue evidence="3">Whole body</tissue>
    </source>
</reference>
<dbReference type="OMA" id="LYTHRIT"/>
<dbReference type="InterPro" id="IPR014854">
    <property type="entry name" value="Nse4_C"/>
</dbReference>
<accession>A0A226E4C6</accession>
<evidence type="ECO:0000313" key="3">
    <source>
        <dbReference type="EMBL" id="OXA51837.1"/>
    </source>
</evidence>
<evidence type="ECO:0000259" key="2">
    <source>
        <dbReference type="Pfam" id="PF08743"/>
    </source>
</evidence>
<evidence type="ECO:0000256" key="1">
    <source>
        <dbReference type="SAM" id="MobiDB-lite"/>
    </source>
</evidence>
<feature type="region of interest" description="Disordered" evidence="1">
    <location>
        <begin position="215"/>
        <end position="272"/>
    </location>
</feature>
<gene>
    <name evidence="3" type="ORF">Fcan01_13231</name>
</gene>
<dbReference type="EMBL" id="LNIX01000007">
    <property type="protein sequence ID" value="OXA51837.1"/>
    <property type="molecule type" value="Genomic_DNA"/>
</dbReference>
<feature type="compositionally biased region" description="Basic and acidic residues" evidence="1">
    <location>
        <begin position="80"/>
        <end position="92"/>
    </location>
</feature>
<feature type="region of interest" description="Disordered" evidence="1">
    <location>
        <begin position="80"/>
        <end position="133"/>
    </location>
</feature>
<feature type="compositionally biased region" description="Polar residues" evidence="1">
    <location>
        <begin position="236"/>
        <end position="245"/>
    </location>
</feature>
<keyword evidence="4" id="KW-1185">Reference proteome</keyword>
<organism evidence="3 4">
    <name type="scientific">Folsomia candida</name>
    <name type="common">Springtail</name>
    <dbReference type="NCBI Taxonomy" id="158441"/>
    <lineage>
        <taxon>Eukaryota</taxon>
        <taxon>Metazoa</taxon>
        <taxon>Ecdysozoa</taxon>
        <taxon>Arthropoda</taxon>
        <taxon>Hexapoda</taxon>
        <taxon>Collembola</taxon>
        <taxon>Entomobryomorpha</taxon>
        <taxon>Isotomoidea</taxon>
        <taxon>Isotomidae</taxon>
        <taxon>Proisotominae</taxon>
        <taxon>Folsomia</taxon>
    </lineage>
</organism>
<name>A0A226E4C6_FOLCA</name>
<dbReference type="AlphaFoldDB" id="A0A226E4C6"/>
<evidence type="ECO:0000313" key="4">
    <source>
        <dbReference type="Proteomes" id="UP000198287"/>
    </source>
</evidence>
<comment type="caution">
    <text evidence="3">The sequence shown here is derived from an EMBL/GenBank/DDBJ whole genome shotgun (WGS) entry which is preliminary data.</text>
</comment>
<protein>
    <recommendedName>
        <fullName evidence="2">Non-structural maintenance of chromosome element 4 C-terminal domain-containing protein</fullName>
    </recommendedName>
</protein>
<dbReference type="Pfam" id="PF08743">
    <property type="entry name" value="Nse4_C"/>
    <property type="match status" value="1"/>
</dbReference>
<sequence>MFNYGWMEERAGESWVATISPGPNLAARPALYTHRITRLPHSPYAEGLGFVYFPGKKHQRMSAPGSSRQMRLEMEEEIRQKQLEEESKRQQEDSDEVSDESESDDDDDEDDDQEEEDEESSHSDLQRNSEDSQGDLSIFNYEQDSDSSESLLDLDDNEFTSMNETKIALYEMMDTCYELDDKQGFKTNEDKILRQQVKQSATVFQKQFMPDSRLLERSKTMWQRQKRKSSIEDGESTPSTKNADSLQEDSSRRRASTKKQLSQTIDEAAKATTQAVKPSEMFLAYKHTNMCAHLLRKRTDEMGLEETLISIDDYVDGLKQMIADDEVETDSTDVAELKMYQLVLGHWKVASNLPTLVGAFDYKEYLAKEGLVVEKPKKKEVKRKTRNFDPDSLIATQVEVSITKEASAAKSKANDQVVEKFQKSLVDFMGERDSANLYEFAVNKDSMRESLNNVFGVAFGARDGTIGLTQEGKHLKITAEDSPAEDIHKMSKRRQCIVSISAASMRKLQEIAEGENAIQTSEKI</sequence>
<proteinExistence type="predicted"/>
<feature type="compositionally biased region" description="Basic and acidic residues" evidence="1">
    <location>
        <begin position="120"/>
        <end position="130"/>
    </location>
</feature>
<dbReference type="Proteomes" id="UP000198287">
    <property type="component" value="Unassembled WGS sequence"/>
</dbReference>
<feature type="compositionally biased region" description="Acidic residues" evidence="1">
    <location>
        <begin position="93"/>
        <end position="119"/>
    </location>
</feature>
<feature type="domain" description="Non-structural maintenance of chromosome element 4 C-terminal" evidence="2">
    <location>
        <begin position="435"/>
        <end position="511"/>
    </location>
</feature>
<feature type="compositionally biased region" description="Polar residues" evidence="1">
    <location>
        <begin position="258"/>
        <end position="272"/>
    </location>
</feature>